<accession>A0A177AI70</accession>
<feature type="compositionally biased region" description="Acidic residues" evidence="1">
    <location>
        <begin position="474"/>
        <end position="496"/>
    </location>
</feature>
<feature type="compositionally biased region" description="Polar residues" evidence="1">
    <location>
        <begin position="504"/>
        <end position="513"/>
    </location>
</feature>
<dbReference type="RefSeq" id="XP_024327041.1">
    <property type="nucleotide sequence ID" value="XM_024465209.1"/>
</dbReference>
<proteinExistence type="predicted"/>
<dbReference type="AlphaFoldDB" id="A0A177AI70"/>
<name>A0A177AI70_9PEZI</name>
<organism evidence="2">
    <name type="scientific">Pseudogymnoascus destructans</name>
    <dbReference type="NCBI Taxonomy" id="655981"/>
    <lineage>
        <taxon>Eukaryota</taxon>
        <taxon>Fungi</taxon>
        <taxon>Dikarya</taxon>
        <taxon>Ascomycota</taxon>
        <taxon>Pezizomycotina</taxon>
        <taxon>Leotiomycetes</taxon>
        <taxon>Thelebolales</taxon>
        <taxon>Thelebolaceae</taxon>
        <taxon>Pseudogymnoascus</taxon>
    </lineage>
</organism>
<feature type="compositionally biased region" description="Low complexity" evidence="1">
    <location>
        <begin position="458"/>
        <end position="467"/>
    </location>
</feature>
<reference evidence="2" key="1">
    <citation type="submission" date="2016-03" db="EMBL/GenBank/DDBJ databases">
        <title>Updated assembly of Pseudogymnoascus destructans, the fungus causing white-nose syndrome of bats.</title>
        <authorList>
            <person name="Palmer J.M."/>
            <person name="Drees K.P."/>
            <person name="Foster J.T."/>
            <person name="Lindner D.L."/>
        </authorList>
    </citation>
    <scope>NUCLEOTIDE SEQUENCE [LARGE SCALE GENOMIC DNA]</scope>
    <source>
        <strain evidence="2">20631-21</strain>
    </source>
</reference>
<feature type="region of interest" description="Disordered" evidence="1">
    <location>
        <begin position="448"/>
        <end position="597"/>
    </location>
</feature>
<feature type="compositionally biased region" description="Polar residues" evidence="1">
    <location>
        <begin position="103"/>
        <end position="118"/>
    </location>
</feature>
<dbReference type="GeneID" id="36284623"/>
<protein>
    <submittedName>
        <fullName evidence="2">Uncharacterized protein</fullName>
    </submittedName>
</protein>
<feature type="compositionally biased region" description="Basic and acidic residues" evidence="1">
    <location>
        <begin position="46"/>
        <end position="71"/>
    </location>
</feature>
<feature type="compositionally biased region" description="Gly residues" evidence="1">
    <location>
        <begin position="561"/>
        <end position="576"/>
    </location>
</feature>
<evidence type="ECO:0000256" key="1">
    <source>
        <dbReference type="SAM" id="MobiDB-lite"/>
    </source>
</evidence>
<feature type="region of interest" description="Disordered" evidence="1">
    <location>
        <begin position="1"/>
        <end position="119"/>
    </location>
</feature>
<dbReference type="VEuPathDB" id="FungiDB:GMDG_01975"/>
<feature type="compositionally biased region" description="Polar residues" evidence="1">
    <location>
        <begin position="1"/>
        <end position="25"/>
    </location>
</feature>
<dbReference type="eggNOG" id="ENOG502SC6I">
    <property type="taxonomic scope" value="Eukaryota"/>
</dbReference>
<sequence>MAEQISTPGSAADSSISKPAANPNNAPKDRSCPFCQQPFTSSSLGRHLDLYIKEKNPKPADGVHDVDEIRKMRGTITRRQPRNSTSRRDSTPAGTPRGGASGSPHTNGTPMQSPSMVTRQPMVDHKGKVKTTLNAATWHSTGVINNIPLVNQRNDLNSGEGSDREGKRFPNRHMLAKSTFDQKQKMVEALDNARAAELALREILGSIRAAVATVQPHESPFDFDPLSLDFPTLCLTCLPPPPTINQLTPLSSVSTSWTITPPVEPQYDSLTNFFRDAFHHTRVTRAINNAKPPHPDDVLYAHHASPAMQASLNASAQEFEDKVNAHVHASFSFWMSLPPPNRAELWKLELARAVGQKDQQITSLNEKLEASAQENQHLHQQVEYLSRCQQPREFQMRPPSTMHISKRTAVELAEMGLRGGSVGWSLSDPDENLQKRIESAVGRWREVVRSSRGGGMQGQRSLSGQLQNGPPDGAGDDMDVDADGDADADADADADEEHYAGAQIQEQLSQGSSRAPEAPMGAYSHNPGAVRNGGGMQMQGGNGGMQMQQGNNGGMQMQQGSHGGAGHENANGGVGRRQGNMIAAQNGRAGGRTYPPY</sequence>
<evidence type="ECO:0000313" key="2">
    <source>
        <dbReference type="EMBL" id="OAF61767.1"/>
    </source>
</evidence>
<dbReference type="Proteomes" id="UP000077154">
    <property type="component" value="Unassembled WGS sequence"/>
</dbReference>
<feature type="compositionally biased region" description="Low complexity" evidence="1">
    <location>
        <begin position="545"/>
        <end position="560"/>
    </location>
</feature>
<dbReference type="EMBL" id="KV441388">
    <property type="protein sequence ID" value="OAF61767.1"/>
    <property type="molecule type" value="Genomic_DNA"/>
</dbReference>
<feature type="compositionally biased region" description="Gly residues" evidence="1">
    <location>
        <begin position="531"/>
        <end position="544"/>
    </location>
</feature>
<gene>
    <name evidence="2" type="ORF">VC83_01534</name>
</gene>
<dbReference type="OrthoDB" id="3905365at2759"/>